<accession>A0A2U1SYY9</accession>
<evidence type="ECO:0000313" key="2">
    <source>
        <dbReference type="EMBL" id="PWB96763.1"/>
    </source>
</evidence>
<dbReference type="Gene3D" id="3.40.50.1820">
    <property type="entry name" value="alpha/beta hydrolase"/>
    <property type="match status" value="1"/>
</dbReference>
<gene>
    <name evidence="2" type="ORF">DF220_02140</name>
</gene>
<dbReference type="Pfam" id="PF12697">
    <property type="entry name" value="Abhydrolase_6"/>
    <property type="match status" value="1"/>
</dbReference>
<dbReference type="SUPFAM" id="SSF53474">
    <property type="entry name" value="alpha/beta-Hydrolases"/>
    <property type="match status" value="1"/>
</dbReference>
<keyword evidence="3" id="KW-1185">Reference proteome</keyword>
<dbReference type="PANTHER" id="PTHR43358:SF4">
    <property type="entry name" value="ALPHA_BETA HYDROLASE FOLD-1 DOMAIN-CONTAINING PROTEIN"/>
    <property type="match status" value="1"/>
</dbReference>
<dbReference type="InterPro" id="IPR000073">
    <property type="entry name" value="AB_hydrolase_1"/>
</dbReference>
<comment type="caution">
    <text evidence="2">The sequence shown here is derived from an EMBL/GenBank/DDBJ whole genome shotgun (WGS) entry which is preliminary data.</text>
</comment>
<dbReference type="RefSeq" id="WP_108996851.1">
    <property type="nucleotide sequence ID" value="NZ_QEEX01000001.1"/>
</dbReference>
<feature type="domain" description="AB hydrolase-1" evidence="1">
    <location>
        <begin position="178"/>
        <end position="384"/>
    </location>
</feature>
<reference evidence="3" key="1">
    <citation type="submission" date="2018-04" db="EMBL/GenBank/DDBJ databases">
        <authorList>
            <person name="Liu S."/>
            <person name="Wang Z."/>
            <person name="Li J."/>
        </authorList>
    </citation>
    <scope>NUCLEOTIDE SEQUENCE [LARGE SCALE GENOMIC DNA]</scope>
    <source>
        <strain evidence="3">S1194</strain>
    </source>
</reference>
<dbReference type="PANTHER" id="PTHR43358">
    <property type="entry name" value="ALPHA/BETA-HYDROLASE"/>
    <property type="match status" value="1"/>
</dbReference>
<protein>
    <submittedName>
        <fullName evidence="2">Alpha/beta hydrolase</fullName>
    </submittedName>
</protein>
<proteinExistence type="predicted"/>
<dbReference type="AlphaFoldDB" id="A0A2U1SYY9"/>
<evidence type="ECO:0000259" key="1">
    <source>
        <dbReference type="Pfam" id="PF12697"/>
    </source>
</evidence>
<dbReference type="Proteomes" id="UP000244978">
    <property type="component" value="Unassembled WGS sequence"/>
</dbReference>
<organism evidence="2 3">
    <name type="scientific">Homoserinimonas hongtaonis</name>
    <dbReference type="NCBI Taxonomy" id="2079791"/>
    <lineage>
        <taxon>Bacteria</taxon>
        <taxon>Bacillati</taxon>
        <taxon>Actinomycetota</taxon>
        <taxon>Actinomycetes</taxon>
        <taxon>Micrococcales</taxon>
        <taxon>Microbacteriaceae</taxon>
        <taxon>Homoserinimonas</taxon>
    </lineage>
</organism>
<evidence type="ECO:0000313" key="3">
    <source>
        <dbReference type="Proteomes" id="UP000244978"/>
    </source>
</evidence>
<dbReference type="InterPro" id="IPR052920">
    <property type="entry name" value="DNA-binding_regulatory"/>
</dbReference>
<keyword evidence="2" id="KW-0378">Hydrolase</keyword>
<sequence>MTDSRRHAARQHRGWARLAIAASSTATAAAAIAGVFALVFARLIVTPPRRPNNDIRILSVDRDSGLISFTVHANSVFDGKFGVWFGKDAGYLKVGEIVRLGARSVTRRIISIDEGAPVPGDHCRFSSWFYRDPAELGYAVEDVEIATEFGPAPAWRIDPGPQAVNDGGIPGSHWVIQVHGRGVDRRECIRAVPVFRDAGFTSLLVSYRNDGIAPASDDGRSSLGDTEWRDVDAALDYAVARGASRIILMGWSMGGAVVLQTITRSRHAEKVVGMVLDSPVVDWVTELEHQADLFRVPRFLRVIVFGALARPWGRLVTGQSAPIDFERLNFVSRARELTRPILLLHSTGDTYVPPTASAALAAARPDIVTFPAIDHAGHTRIWNRDSDVWTARIAEWIRSTSGVR</sequence>
<name>A0A2U1SYY9_9MICO</name>
<dbReference type="GO" id="GO:0016787">
    <property type="term" value="F:hydrolase activity"/>
    <property type="evidence" value="ECO:0007669"/>
    <property type="project" value="UniProtKB-KW"/>
</dbReference>
<dbReference type="InterPro" id="IPR029058">
    <property type="entry name" value="AB_hydrolase_fold"/>
</dbReference>
<dbReference type="EMBL" id="QEEX01000001">
    <property type="protein sequence ID" value="PWB96763.1"/>
    <property type="molecule type" value="Genomic_DNA"/>
</dbReference>